<feature type="region of interest" description="Disordered" evidence="1">
    <location>
        <begin position="1"/>
        <end position="20"/>
    </location>
</feature>
<evidence type="ECO:0000256" key="1">
    <source>
        <dbReference type="SAM" id="MobiDB-lite"/>
    </source>
</evidence>
<organism evidence="2 3">
    <name type="scientific">Desulfotalea psychrophila (strain LSv54 / DSM 12343)</name>
    <dbReference type="NCBI Taxonomy" id="177439"/>
    <lineage>
        <taxon>Bacteria</taxon>
        <taxon>Pseudomonadati</taxon>
        <taxon>Thermodesulfobacteriota</taxon>
        <taxon>Desulfobulbia</taxon>
        <taxon>Desulfobulbales</taxon>
        <taxon>Desulfocapsaceae</taxon>
        <taxon>Desulfotalea</taxon>
    </lineage>
</organism>
<proteinExistence type="predicted"/>
<dbReference type="AlphaFoldDB" id="Q6AKF1"/>
<dbReference type="EMBL" id="CR522870">
    <property type="protein sequence ID" value="CAG37174.1"/>
    <property type="molecule type" value="Genomic_DNA"/>
</dbReference>
<evidence type="ECO:0000313" key="2">
    <source>
        <dbReference type="EMBL" id="CAG37174.1"/>
    </source>
</evidence>
<dbReference type="KEGG" id="dps:DP2445"/>
<name>Q6AKF1_DESPS</name>
<gene>
    <name evidence="2" type="ordered locus">DP2445</name>
</gene>
<dbReference type="STRING" id="177439.DP2445"/>
<reference evidence="3" key="1">
    <citation type="journal article" date="2004" name="Environ. Microbiol.">
        <title>The genome of Desulfotalea psychrophila, a sulfate-reducing bacterium from permanently cold Arctic sediments.</title>
        <authorList>
            <person name="Rabus R."/>
            <person name="Ruepp A."/>
            <person name="Frickey T."/>
            <person name="Rattei T."/>
            <person name="Fartmann B."/>
            <person name="Stark M."/>
            <person name="Bauer M."/>
            <person name="Zibat A."/>
            <person name="Lombardot T."/>
            <person name="Becker I."/>
            <person name="Amann J."/>
            <person name="Gellner K."/>
            <person name="Teeling H."/>
            <person name="Leuschner W.D."/>
            <person name="Gloeckner F.-O."/>
            <person name="Lupas A.N."/>
            <person name="Amann R."/>
            <person name="Klenk H.-P."/>
        </authorList>
    </citation>
    <scope>NUCLEOTIDE SEQUENCE [LARGE SCALE GENOMIC DNA]</scope>
    <source>
        <strain evidence="3">DSM 12343 / LSv54</strain>
    </source>
</reference>
<dbReference type="Proteomes" id="UP000000602">
    <property type="component" value="Chromosome"/>
</dbReference>
<keyword evidence="3" id="KW-1185">Reference proteome</keyword>
<evidence type="ECO:0000313" key="3">
    <source>
        <dbReference type="Proteomes" id="UP000000602"/>
    </source>
</evidence>
<sequence length="39" mass="4240">MGRQAMGDSSGRVRLATPNPPSIKEISILEELTRRALTS</sequence>
<dbReference type="HOGENOM" id="CLU_3308576_0_0_7"/>
<accession>Q6AKF1</accession>
<protein>
    <submittedName>
        <fullName evidence="2">Uncharacterized protein</fullName>
    </submittedName>
</protein>